<keyword evidence="2" id="KW-1185">Reference proteome</keyword>
<dbReference type="Proteomes" id="UP000198773">
    <property type="component" value="Unassembled WGS sequence"/>
</dbReference>
<name>A0A1H3X2Q3_ALKAM</name>
<organism evidence="1 2">
    <name type="scientific">Alkalimonas amylolytica</name>
    <dbReference type="NCBI Taxonomy" id="152573"/>
    <lineage>
        <taxon>Bacteria</taxon>
        <taxon>Pseudomonadati</taxon>
        <taxon>Pseudomonadota</taxon>
        <taxon>Gammaproteobacteria</taxon>
        <taxon>Alkalimonas</taxon>
    </lineage>
</organism>
<reference evidence="1 2" key="1">
    <citation type="submission" date="2016-10" db="EMBL/GenBank/DDBJ databases">
        <authorList>
            <person name="de Groot N.N."/>
        </authorList>
    </citation>
    <scope>NUCLEOTIDE SEQUENCE [LARGE SCALE GENOMIC DNA]</scope>
    <source>
        <strain evidence="1 2">CGMCC 1.3430</strain>
    </source>
</reference>
<protein>
    <submittedName>
        <fullName evidence="1">Uncharacterized protein</fullName>
    </submittedName>
</protein>
<dbReference type="STRING" id="152573.SAMN04488051_10146"/>
<sequence length="179" mass="20394">MFFPIIVLDIDNQGIEFISAAQSKVTVFHNMAFHQTGWIDTRSPVLVLLPEGQSCPSQVRETFFAVDEERPSNAYALTIFDTNKDTRIDANDDFYPYLHLWLSRNKDGDCQPSDVFPLSALGITINLDFERVDEWTVEGHKINYSFTFDMDYTDRHGNPVVVHGLQGLDVALHSIPVRN</sequence>
<evidence type="ECO:0000313" key="1">
    <source>
        <dbReference type="EMBL" id="SDZ92798.1"/>
    </source>
</evidence>
<dbReference type="EMBL" id="FNRM01000001">
    <property type="protein sequence ID" value="SDZ92798.1"/>
    <property type="molecule type" value="Genomic_DNA"/>
</dbReference>
<accession>A0A1H3X2Q3</accession>
<dbReference type="RefSeq" id="WP_091337785.1">
    <property type="nucleotide sequence ID" value="NZ_FNRM01000001.1"/>
</dbReference>
<proteinExistence type="predicted"/>
<dbReference type="AlphaFoldDB" id="A0A1H3X2Q3"/>
<dbReference type="OrthoDB" id="1676884at2"/>
<gene>
    <name evidence="1" type="ORF">SAMN04488051_10146</name>
</gene>
<evidence type="ECO:0000313" key="2">
    <source>
        <dbReference type="Proteomes" id="UP000198773"/>
    </source>
</evidence>